<comment type="caution">
    <text evidence="2">The sequence shown here is derived from an EMBL/GenBank/DDBJ whole genome shotgun (WGS) entry which is preliminary data.</text>
</comment>
<protein>
    <submittedName>
        <fullName evidence="2">2679_t:CDS:1</fullName>
    </submittedName>
</protein>
<organism evidence="2 3">
    <name type="scientific">Ambispora leptoticha</name>
    <dbReference type="NCBI Taxonomy" id="144679"/>
    <lineage>
        <taxon>Eukaryota</taxon>
        <taxon>Fungi</taxon>
        <taxon>Fungi incertae sedis</taxon>
        <taxon>Mucoromycota</taxon>
        <taxon>Glomeromycotina</taxon>
        <taxon>Glomeromycetes</taxon>
        <taxon>Archaeosporales</taxon>
        <taxon>Ambisporaceae</taxon>
        <taxon>Ambispora</taxon>
    </lineage>
</organism>
<evidence type="ECO:0000313" key="3">
    <source>
        <dbReference type="Proteomes" id="UP000789508"/>
    </source>
</evidence>
<evidence type="ECO:0000256" key="1">
    <source>
        <dbReference type="SAM" id="MobiDB-lite"/>
    </source>
</evidence>
<gene>
    <name evidence="2" type="ORF">ALEPTO_LOCUS9019</name>
</gene>
<dbReference type="OrthoDB" id="2439570at2759"/>
<sequence>MLEARLAVVEQSSVVVDGQPQNDSRSEVANASKEAIPEVVSAVIVPDSQVVRLEHYKPDCKINDAQGLIQEISSSIKDPNCDNSEISANNVRPNCDNSEITRDFETQDIICLYQNACVAEKDAIEANQNEISCWCLYAKRFKGMVKDFMINDEIGEKKAKGRVYDFIIKQLPATKRGNLLLPEIEILEDTKANDSKPQSLITALSDDEPENFSDDDDSFNNNEDDGGGSV</sequence>
<name>A0A9N9D129_9GLOM</name>
<feature type="region of interest" description="Disordered" evidence="1">
    <location>
        <begin position="192"/>
        <end position="230"/>
    </location>
</feature>
<evidence type="ECO:0000313" key="2">
    <source>
        <dbReference type="EMBL" id="CAG8622393.1"/>
    </source>
</evidence>
<feature type="compositionally biased region" description="Acidic residues" evidence="1">
    <location>
        <begin position="205"/>
        <end position="230"/>
    </location>
</feature>
<accession>A0A9N9D129</accession>
<proteinExistence type="predicted"/>
<dbReference type="AlphaFoldDB" id="A0A9N9D129"/>
<reference evidence="2" key="1">
    <citation type="submission" date="2021-06" db="EMBL/GenBank/DDBJ databases">
        <authorList>
            <person name="Kallberg Y."/>
            <person name="Tangrot J."/>
            <person name="Rosling A."/>
        </authorList>
    </citation>
    <scope>NUCLEOTIDE SEQUENCE</scope>
    <source>
        <strain evidence="2">FL130A</strain>
    </source>
</reference>
<dbReference type="EMBL" id="CAJVPS010006163">
    <property type="protein sequence ID" value="CAG8622393.1"/>
    <property type="molecule type" value="Genomic_DNA"/>
</dbReference>
<feature type="non-terminal residue" evidence="2">
    <location>
        <position position="1"/>
    </location>
</feature>
<dbReference type="Proteomes" id="UP000789508">
    <property type="component" value="Unassembled WGS sequence"/>
</dbReference>
<keyword evidence="3" id="KW-1185">Reference proteome</keyword>